<accession>A0AAD9GCJ6</accession>
<dbReference type="EMBL" id="JASMQC010000022">
    <property type="protein sequence ID" value="KAK1935806.1"/>
    <property type="molecule type" value="Genomic_DNA"/>
</dbReference>
<dbReference type="Proteomes" id="UP001259832">
    <property type="component" value="Unassembled WGS sequence"/>
</dbReference>
<feature type="compositionally biased region" description="Low complexity" evidence="1">
    <location>
        <begin position="294"/>
        <end position="304"/>
    </location>
</feature>
<dbReference type="AlphaFoldDB" id="A0AAD9GCJ6"/>
<dbReference type="PANTHER" id="PTHR35796:SF3">
    <property type="entry name" value="BHLH DOMAIN-CONTAINING PROTEIN"/>
    <property type="match status" value="1"/>
</dbReference>
<evidence type="ECO:0000313" key="3">
    <source>
        <dbReference type="Proteomes" id="UP001259832"/>
    </source>
</evidence>
<reference evidence="2" key="1">
    <citation type="submission" date="2023-08" db="EMBL/GenBank/DDBJ databases">
        <title>Reference Genome Resource for the Citrus Pathogen Phytophthora citrophthora.</title>
        <authorList>
            <person name="Moller H."/>
            <person name="Coetzee B."/>
            <person name="Rose L.J."/>
            <person name="Van Niekerk J.M."/>
        </authorList>
    </citation>
    <scope>NUCLEOTIDE SEQUENCE</scope>
    <source>
        <strain evidence="2">STE-U-9442</strain>
    </source>
</reference>
<gene>
    <name evidence="2" type="ORF">P3T76_010500</name>
</gene>
<organism evidence="2 3">
    <name type="scientific">Phytophthora citrophthora</name>
    <dbReference type="NCBI Taxonomy" id="4793"/>
    <lineage>
        <taxon>Eukaryota</taxon>
        <taxon>Sar</taxon>
        <taxon>Stramenopiles</taxon>
        <taxon>Oomycota</taxon>
        <taxon>Peronosporomycetes</taxon>
        <taxon>Peronosporales</taxon>
        <taxon>Peronosporaceae</taxon>
        <taxon>Phytophthora</taxon>
    </lineage>
</organism>
<dbReference type="PANTHER" id="PTHR35796">
    <property type="entry name" value="HYPOTHETICAL CYTOSOLIC PROTEIN"/>
    <property type="match status" value="1"/>
</dbReference>
<comment type="caution">
    <text evidence="2">The sequence shown here is derived from an EMBL/GenBank/DDBJ whole genome shotgun (WGS) entry which is preliminary data.</text>
</comment>
<feature type="compositionally biased region" description="Polar residues" evidence="1">
    <location>
        <begin position="282"/>
        <end position="293"/>
    </location>
</feature>
<sequence>MSEEDISKELVIRAENGLLELDSILRESPFADQNKYHFDTSVVERNNVQDFVVFANMTLPFGVIVCVKAIWKILSSDAIKQSCYYHRVVQKSNTTVSYAFGARLSEDGVDFDLRGNYSVCLFKDGERYIIVLMGIFVPKELNGVPCQGIVCRQCGWIELTKNGSCGTQSTISRSHCRFTVDVDGNDGGLLASLCRSVAKSMHEVISRRVASIMEKVLFEEEWKANGGPDGISSSVSSPLSIDMASCDGDFSFVDTFLHEYNPAELLIGIDHSRRPTAALILTSDSTRAPSEAQSSNDTNSDSNSFPSEVIHSEARNQHAKPRRSGPKDEILVLRNELKSLRAEYKKLAYCTSQRTIALGSKGSSSRAQKLWRQLAQSQLERRRSSEEENAKLREMVATQVLEAKNLRRILKRRTRIEMMQEMFGSKGLTNLMKNTPPNDARVFQRLLLEADELFVGIDRLFILKGMDKLAFTGHSRATDLEITHGVYYEMLQKRQLPFDRQSTAKAVWECFRNLGEVNLRGVGSSNAILNAHPHIMEDEGNTLRRSFFAVISGVGDLEGTYTQKVAKRYKDSDRSVLITRLITEPRFKGSTRGVSATTSMQVVLEDGGGGTGTTVMKIYFSAERAGKPAKEDPATTMAFAAWDELVPRFPADVETFALDNIRSNFTSVSMALV</sequence>
<protein>
    <recommendedName>
        <fullName evidence="4">START domain-containing protein</fullName>
    </recommendedName>
</protein>
<evidence type="ECO:0000256" key="1">
    <source>
        <dbReference type="SAM" id="MobiDB-lite"/>
    </source>
</evidence>
<proteinExistence type="predicted"/>
<name>A0AAD9GCJ6_9STRA</name>
<evidence type="ECO:0000313" key="2">
    <source>
        <dbReference type="EMBL" id="KAK1935806.1"/>
    </source>
</evidence>
<evidence type="ECO:0008006" key="4">
    <source>
        <dbReference type="Google" id="ProtNLM"/>
    </source>
</evidence>
<keyword evidence="3" id="KW-1185">Reference proteome</keyword>
<feature type="region of interest" description="Disordered" evidence="1">
    <location>
        <begin position="282"/>
        <end position="306"/>
    </location>
</feature>